<evidence type="ECO:0000256" key="2">
    <source>
        <dbReference type="ARBA" id="ARBA00010280"/>
    </source>
</evidence>
<dbReference type="SUPFAM" id="SSF55326">
    <property type="entry name" value="PurM N-terminal domain-like"/>
    <property type="match status" value="1"/>
</dbReference>
<reference evidence="15" key="1">
    <citation type="submission" date="2016-09" db="EMBL/GenBank/DDBJ databases">
        <authorList>
            <person name="Koehorst J."/>
        </authorList>
    </citation>
    <scope>NUCLEOTIDE SEQUENCE [LARGE SCALE GENOMIC DNA]</scope>
</reference>
<evidence type="ECO:0000313" key="14">
    <source>
        <dbReference type="EMBL" id="SEH76204.1"/>
    </source>
</evidence>
<dbReference type="Pfam" id="PF02769">
    <property type="entry name" value="AIRS_C"/>
    <property type="match status" value="1"/>
</dbReference>
<dbReference type="Gene3D" id="3.90.650.10">
    <property type="entry name" value="PurM-like C-terminal domain"/>
    <property type="match status" value="1"/>
</dbReference>
<dbReference type="GO" id="GO:0046084">
    <property type="term" value="P:adenine biosynthetic process"/>
    <property type="evidence" value="ECO:0007669"/>
    <property type="project" value="TreeGrafter"/>
</dbReference>
<dbReference type="InterPro" id="IPR016188">
    <property type="entry name" value="PurM-like_N"/>
</dbReference>
<proteinExistence type="inferred from homology"/>
<dbReference type="GO" id="GO:0006189">
    <property type="term" value="P:'de novo' IMP biosynthetic process"/>
    <property type="evidence" value="ECO:0007669"/>
    <property type="project" value="UniProtKB-UniPathway"/>
</dbReference>
<feature type="domain" description="PurM-like C-terminal" evidence="13">
    <location>
        <begin position="177"/>
        <end position="331"/>
    </location>
</feature>
<comment type="catalytic activity">
    <reaction evidence="11">
        <text>2-formamido-N(1)-(5-O-phospho-beta-D-ribosyl)acetamidine + ATP = 5-amino-1-(5-phospho-beta-D-ribosyl)imidazole + ADP + phosphate + H(+)</text>
        <dbReference type="Rhea" id="RHEA:23032"/>
        <dbReference type="ChEBI" id="CHEBI:15378"/>
        <dbReference type="ChEBI" id="CHEBI:30616"/>
        <dbReference type="ChEBI" id="CHEBI:43474"/>
        <dbReference type="ChEBI" id="CHEBI:137981"/>
        <dbReference type="ChEBI" id="CHEBI:147287"/>
        <dbReference type="ChEBI" id="CHEBI:456216"/>
        <dbReference type="EC" id="6.3.3.1"/>
    </reaction>
</comment>
<gene>
    <name evidence="14" type="ORF">PYTT_0529</name>
</gene>
<evidence type="ECO:0000256" key="6">
    <source>
        <dbReference type="ARBA" id="ARBA00022741"/>
    </source>
</evidence>
<evidence type="ECO:0000256" key="7">
    <source>
        <dbReference type="ARBA" id="ARBA00022840"/>
    </source>
</evidence>
<keyword evidence="15" id="KW-1185">Reference proteome</keyword>
<keyword evidence="5 14" id="KW-0436">Ligase</keyword>
<dbReference type="InterPro" id="IPR010918">
    <property type="entry name" value="PurM-like_C_dom"/>
</dbReference>
<dbReference type="GO" id="GO:0004637">
    <property type="term" value="F:phosphoribosylamine-glycine ligase activity"/>
    <property type="evidence" value="ECO:0007669"/>
    <property type="project" value="TreeGrafter"/>
</dbReference>
<keyword evidence="6" id="KW-0547">Nucleotide-binding</keyword>
<dbReference type="InterPro" id="IPR036676">
    <property type="entry name" value="PurM-like_C_sf"/>
</dbReference>
<keyword evidence="7" id="KW-0067">ATP-binding</keyword>
<dbReference type="SUPFAM" id="SSF56042">
    <property type="entry name" value="PurM C-terminal domain-like"/>
    <property type="match status" value="1"/>
</dbReference>
<dbReference type="CDD" id="cd02196">
    <property type="entry name" value="PurM"/>
    <property type="match status" value="1"/>
</dbReference>
<evidence type="ECO:0000313" key="15">
    <source>
        <dbReference type="Proteomes" id="UP000176204"/>
    </source>
</evidence>
<dbReference type="InterPro" id="IPR004733">
    <property type="entry name" value="PurM_cligase"/>
</dbReference>
<evidence type="ECO:0000256" key="4">
    <source>
        <dbReference type="ARBA" id="ARBA00020367"/>
    </source>
</evidence>
<sequence>MSGKLTYKQSGVDTKEAQAFVSDISTHVKRTQQNRKLHQAFGLFAAAYDLSSYSEPVIVTGCDGVGTKTEILFELDMLETAGKDLVAMNVNDILTTGGDPLLFLDYLGISNLETERPRITRLVAGMCDYLQDCNCILAGGETAEMPGVVPENIVELSGFCIGCAEKKDLIDPTTVTTGDILIGYKSDGFHANGWSLVRRVIEENPDVISESDLRTLLAPTRLYHDVVNDMRSMNIIPKAYAHITGGGLPENLERFLGDYGADLVIPAWDNEGAQKILAYVDEHDRFNTFNMGIGWVAIVKPEDVEQAVKAGPGGTVIGTLRPGHGINVTVK</sequence>
<dbReference type="GO" id="GO:0005524">
    <property type="term" value="F:ATP binding"/>
    <property type="evidence" value="ECO:0007669"/>
    <property type="project" value="UniProtKB-KW"/>
</dbReference>
<dbReference type="UniPathway" id="UPA00074">
    <property type="reaction ID" value="UER00129"/>
</dbReference>
<dbReference type="OrthoDB" id="9802507at2"/>
<dbReference type="STRING" id="1679444.PYTT_0529"/>
<dbReference type="GO" id="GO:0005829">
    <property type="term" value="C:cytosol"/>
    <property type="evidence" value="ECO:0007669"/>
    <property type="project" value="TreeGrafter"/>
</dbReference>
<protein>
    <recommendedName>
        <fullName evidence="4">Phosphoribosylformylglycinamidine cyclo-ligase</fullName>
        <ecNumber evidence="3">6.3.3.1</ecNumber>
    </recommendedName>
    <alternativeName>
        <fullName evidence="9">AIR synthase</fullName>
    </alternativeName>
    <alternativeName>
        <fullName evidence="10">AIRS</fullName>
    </alternativeName>
    <alternativeName>
        <fullName evidence="8">Phosphoribosyl-aminoimidazole synthetase</fullName>
    </alternativeName>
</protein>
<dbReference type="Pfam" id="PF00586">
    <property type="entry name" value="AIRS"/>
    <property type="match status" value="1"/>
</dbReference>
<dbReference type="PANTHER" id="PTHR10520">
    <property type="entry name" value="TRIFUNCTIONAL PURINE BIOSYNTHETIC PROTEIN ADENOSINE-3-RELATED"/>
    <property type="match status" value="1"/>
</dbReference>
<dbReference type="Proteomes" id="UP000176204">
    <property type="component" value="Chromosome I"/>
</dbReference>
<dbReference type="Gene3D" id="3.30.1330.10">
    <property type="entry name" value="PurM-like, N-terminal domain"/>
    <property type="match status" value="1"/>
</dbReference>
<dbReference type="EC" id="6.3.3.1" evidence="3"/>
<dbReference type="RefSeq" id="WP_067776520.1">
    <property type="nucleotide sequence ID" value="NZ_LIGX01000028.1"/>
</dbReference>
<comment type="pathway">
    <text evidence="1">Purine metabolism; IMP biosynthesis via de novo pathway; 5-amino-1-(5-phospho-D-ribosyl)imidazole from N(2)-formyl-N(1)-(5-phospho-D-ribosyl)glycinamide: step 2/2.</text>
</comment>
<dbReference type="PANTHER" id="PTHR10520:SF12">
    <property type="entry name" value="TRIFUNCTIONAL PURINE BIOSYNTHETIC PROTEIN ADENOSINE-3"/>
    <property type="match status" value="1"/>
</dbReference>
<organism evidence="14 15">
    <name type="scientific">Akkermansia glycaniphila</name>
    <dbReference type="NCBI Taxonomy" id="1679444"/>
    <lineage>
        <taxon>Bacteria</taxon>
        <taxon>Pseudomonadati</taxon>
        <taxon>Verrucomicrobiota</taxon>
        <taxon>Verrucomicrobiia</taxon>
        <taxon>Verrucomicrobiales</taxon>
        <taxon>Akkermansiaceae</taxon>
        <taxon>Akkermansia</taxon>
    </lineage>
</organism>
<dbReference type="AlphaFoldDB" id="A0A1C7PB68"/>
<feature type="domain" description="PurM-like N-terminal" evidence="12">
    <location>
        <begin position="56"/>
        <end position="162"/>
    </location>
</feature>
<comment type="similarity">
    <text evidence="2">Belongs to the AIR synthase family.</text>
</comment>
<evidence type="ECO:0000259" key="13">
    <source>
        <dbReference type="Pfam" id="PF02769"/>
    </source>
</evidence>
<evidence type="ECO:0000256" key="9">
    <source>
        <dbReference type="ARBA" id="ARBA00032931"/>
    </source>
</evidence>
<dbReference type="PATRIC" id="fig|1679444.3.peg.852"/>
<evidence type="ECO:0000256" key="8">
    <source>
        <dbReference type="ARBA" id="ARBA00031908"/>
    </source>
</evidence>
<accession>A0A1C7PB68</accession>
<dbReference type="InterPro" id="IPR036921">
    <property type="entry name" value="PurM-like_N_sf"/>
</dbReference>
<evidence type="ECO:0000256" key="11">
    <source>
        <dbReference type="ARBA" id="ARBA00049057"/>
    </source>
</evidence>
<name>A0A1C7PB68_9BACT</name>
<evidence type="ECO:0000256" key="1">
    <source>
        <dbReference type="ARBA" id="ARBA00004686"/>
    </source>
</evidence>
<dbReference type="EMBL" id="LT629973">
    <property type="protein sequence ID" value="SEH76204.1"/>
    <property type="molecule type" value="Genomic_DNA"/>
</dbReference>
<dbReference type="KEGG" id="agl:PYTT_0529"/>
<dbReference type="NCBIfam" id="TIGR00878">
    <property type="entry name" value="purM"/>
    <property type="match status" value="1"/>
</dbReference>
<evidence type="ECO:0000256" key="5">
    <source>
        <dbReference type="ARBA" id="ARBA00022598"/>
    </source>
</evidence>
<evidence type="ECO:0000256" key="10">
    <source>
        <dbReference type="ARBA" id="ARBA00033093"/>
    </source>
</evidence>
<evidence type="ECO:0000256" key="3">
    <source>
        <dbReference type="ARBA" id="ARBA00013047"/>
    </source>
</evidence>
<evidence type="ECO:0000259" key="12">
    <source>
        <dbReference type="Pfam" id="PF00586"/>
    </source>
</evidence>
<dbReference type="GO" id="GO:0004641">
    <property type="term" value="F:phosphoribosylformylglycinamidine cyclo-ligase activity"/>
    <property type="evidence" value="ECO:0007669"/>
    <property type="project" value="UniProtKB-EC"/>
</dbReference>